<dbReference type="WBParaSite" id="PSAMB.scaffold1844size27364.g15194.t1">
    <property type="protein sequence ID" value="PSAMB.scaffold1844size27364.g15194.t1"/>
    <property type="gene ID" value="PSAMB.scaffold1844size27364.g15194"/>
</dbReference>
<accession>A0A914VD37</accession>
<proteinExistence type="predicted"/>
<dbReference type="AlphaFoldDB" id="A0A914VD37"/>
<dbReference type="Proteomes" id="UP000887566">
    <property type="component" value="Unplaced"/>
</dbReference>
<protein>
    <submittedName>
        <fullName evidence="2">Uncharacterized protein</fullName>
    </submittedName>
</protein>
<evidence type="ECO:0000313" key="2">
    <source>
        <dbReference type="WBParaSite" id="PSAMB.scaffold1844size27364.g15194.t1"/>
    </source>
</evidence>
<evidence type="ECO:0000313" key="1">
    <source>
        <dbReference type="Proteomes" id="UP000887566"/>
    </source>
</evidence>
<organism evidence="1 2">
    <name type="scientific">Plectus sambesii</name>
    <dbReference type="NCBI Taxonomy" id="2011161"/>
    <lineage>
        <taxon>Eukaryota</taxon>
        <taxon>Metazoa</taxon>
        <taxon>Ecdysozoa</taxon>
        <taxon>Nematoda</taxon>
        <taxon>Chromadorea</taxon>
        <taxon>Plectida</taxon>
        <taxon>Plectina</taxon>
        <taxon>Plectoidea</taxon>
        <taxon>Plectidae</taxon>
        <taxon>Plectus</taxon>
    </lineage>
</organism>
<sequence>MMSAKTEFNHSVKTDALLLPLVYWICVANGPGLALPGATITICLPEPFTPLEDWFPQSGMVKVVIKQAASDRMRLVMRNNRERSQKTSSFTFGMKDNGLQTGLKSLSRRALVGDEAHNRQKPAFTKLTINIIYIIIWH</sequence>
<keyword evidence="1" id="KW-1185">Reference proteome</keyword>
<name>A0A914VD37_9BILA</name>
<reference evidence="2" key="1">
    <citation type="submission" date="2022-11" db="UniProtKB">
        <authorList>
            <consortium name="WormBaseParasite"/>
        </authorList>
    </citation>
    <scope>IDENTIFICATION</scope>
</reference>